<dbReference type="Proteomes" id="UP000260943">
    <property type="component" value="Unassembled WGS sequence"/>
</dbReference>
<reference evidence="1 2" key="1">
    <citation type="submission" date="2018-08" db="EMBL/GenBank/DDBJ databases">
        <title>A genome reference for cultivated species of the human gut microbiota.</title>
        <authorList>
            <person name="Zou Y."/>
            <person name="Xue W."/>
            <person name="Luo G."/>
        </authorList>
    </citation>
    <scope>NUCLEOTIDE SEQUENCE [LARGE SCALE GENOMIC DNA]</scope>
    <source>
        <strain evidence="1 2">TF08-14</strain>
    </source>
</reference>
<organism evidence="1 2">
    <name type="scientific">Collinsella tanakaei</name>
    <dbReference type="NCBI Taxonomy" id="626935"/>
    <lineage>
        <taxon>Bacteria</taxon>
        <taxon>Bacillati</taxon>
        <taxon>Actinomycetota</taxon>
        <taxon>Coriobacteriia</taxon>
        <taxon>Coriobacteriales</taxon>
        <taxon>Coriobacteriaceae</taxon>
        <taxon>Collinsella</taxon>
    </lineage>
</organism>
<comment type="caution">
    <text evidence="1">The sequence shown here is derived from an EMBL/GenBank/DDBJ whole genome shotgun (WGS) entry which is preliminary data.</text>
</comment>
<dbReference type="AlphaFoldDB" id="A0A3E4QZZ6"/>
<dbReference type="InterPro" id="IPR037010">
    <property type="entry name" value="VitB12-dep_Met_synth_activ_sf"/>
</dbReference>
<sequence>MASTAAPSLFDPLVWRPSSDGAPALSRSEMLRYLGYSGQELDQDLQQRIEDAAAGVVADARICGVRRVFSVDASALDEQGDPCIAFENTCVRLRGRDIFRHLKDARYAALICCTLGMQTERRLRAMGAGDALDAALYDAACSAYAEDAIEILDADTREAGLANGLNANWRFSCGYGDCPLDAQPAILAALNAQRLCGITATPTNLLLPSKSVTCVIGLFEGPVHDAQTRPTCSICRLRPSCAFRARGTTCYQTASAH</sequence>
<dbReference type="SUPFAM" id="SSF56507">
    <property type="entry name" value="Methionine synthase activation domain-like"/>
    <property type="match status" value="1"/>
</dbReference>
<evidence type="ECO:0000313" key="2">
    <source>
        <dbReference type="Proteomes" id="UP000260943"/>
    </source>
</evidence>
<evidence type="ECO:0008006" key="3">
    <source>
        <dbReference type="Google" id="ProtNLM"/>
    </source>
</evidence>
<name>A0A3E4QZZ6_9ACTN</name>
<gene>
    <name evidence="1" type="ORF">DXC81_01635</name>
</gene>
<protein>
    <recommendedName>
        <fullName evidence="3">Vitamin B12 dependent methionine synthase</fullName>
    </recommendedName>
</protein>
<evidence type="ECO:0000313" key="1">
    <source>
        <dbReference type="EMBL" id="RGL12383.1"/>
    </source>
</evidence>
<dbReference type="Gene3D" id="3.40.109.40">
    <property type="match status" value="1"/>
</dbReference>
<dbReference type="GO" id="GO:0008705">
    <property type="term" value="F:methionine synthase activity"/>
    <property type="evidence" value="ECO:0007669"/>
    <property type="project" value="InterPro"/>
</dbReference>
<accession>A0A3E4QZZ6</accession>
<proteinExistence type="predicted"/>
<dbReference type="EMBL" id="QSRJ01000001">
    <property type="protein sequence ID" value="RGL12383.1"/>
    <property type="molecule type" value="Genomic_DNA"/>
</dbReference>
<dbReference type="RefSeq" id="WP_117678874.1">
    <property type="nucleotide sequence ID" value="NZ_QSRJ01000001.1"/>
</dbReference>